<dbReference type="AlphaFoldDB" id="A0A914HPI6"/>
<evidence type="ECO:0000256" key="2">
    <source>
        <dbReference type="SAM" id="SignalP"/>
    </source>
</evidence>
<proteinExistence type="predicted"/>
<keyword evidence="3" id="KW-1185">Reference proteome</keyword>
<name>A0A914HPI6_GLORO</name>
<accession>A0A914HPI6</accession>
<evidence type="ECO:0000256" key="1">
    <source>
        <dbReference type="SAM" id="MobiDB-lite"/>
    </source>
</evidence>
<evidence type="ECO:0000313" key="3">
    <source>
        <dbReference type="Proteomes" id="UP000887572"/>
    </source>
</evidence>
<feature type="signal peptide" evidence="2">
    <location>
        <begin position="1"/>
        <end position="22"/>
    </location>
</feature>
<sequence>MNEFWILILFAFFANSLDKAEAVKLELKTFDEYSEKAGGTITESDHTGQIESNAEGDRKQNRKIFGKRKNSN</sequence>
<reference evidence="4" key="1">
    <citation type="submission" date="2022-11" db="UniProtKB">
        <authorList>
            <consortium name="WormBaseParasite"/>
        </authorList>
    </citation>
    <scope>IDENTIFICATION</scope>
</reference>
<feature type="compositionally biased region" description="Basic residues" evidence="1">
    <location>
        <begin position="60"/>
        <end position="72"/>
    </location>
</feature>
<protein>
    <submittedName>
        <fullName evidence="4">Uncharacterized protein</fullName>
    </submittedName>
</protein>
<feature type="region of interest" description="Disordered" evidence="1">
    <location>
        <begin position="38"/>
        <end position="72"/>
    </location>
</feature>
<feature type="chain" id="PRO_5037088587" evidence="2">
    <location>
        <begin position="23"/>
        <end position="72"/>
    </location>
</feature>
<keyword evidence="2" id="KW-0732">Signal</keyword>
<dbReference type="WBParaSite" id="Gr19_v10_g2692.t1">
    <property type="protein sequence ID" value="Gr19_v10_g2692.t1"/>
    <property type="gene ID" value="Gr19_v10_g2692"/>
</dbReference>
<organism evidence="3 4">
    <name type="scientific">Globodera rostochiensis</name>
    <name type="common">Golden nematode worm</name>
    <name type="synonym">Heterodera rostochiensis</name>
    <dbReference type="NCBI Taxonomy" id="31243"/>
    <lineage>
        <taxon>Eukaryota</taxon>
        <taxon>Metazoa</taxon>
        <taxon>Ecdysozoa</taxon>
        <taxon>Nematoda</taxon>
        <taxon>Chromadorea</taxon>
        <taxon>Rhabditida</taxon>
        <taxon>Tylenchina</taxon>
        <taxon>Tylenchomorpha</taxon>
        <taxon>Tylenchoidea</taxon>
        <taxon>Heteroderidae</taxon>
        <taxon>Heteroderinae</taxon>
        <taxon>Globodera</taxon>
    </lineage>
</organism>
<evidence type="ECO:0000313" key="4">
    <source>
        <dbReference type="WBParaSite" id="Gr19_v10_g2692.t1"/>
    </source>
</evidence>
<dbReference type="Proteomes" id="UP000887572">
    <property type="component" value="Unplaced"/>
</dbReference>